<dbReference type="GO" id="GO:0046656">
    <property type="term" value="P:folic acid biosynthetic process"/>
    <property type="evidence" value="ECO:0007669"/>
    <property type="project" value="UniProtKB-KW"/>
</dbReference>
<dbReference type="Gene3D" id="3.20.20.20">
    <property type="entry name" value="Dihydropteroate synthase-like"/>
    <property type="match status" value="1"/>
</dbReference>
<dbReference type="GO" id="GO:0004156">
    <property type="term" value="F:dihydropteroate synthase activity"/>
    <property type="evidence" value="ECO:0007669"/>
    <property type="project" value="UniProtKB-EC"/>
</dbReference>
<evidence type="ECO:0000256" key="1">
    <source>
        <dbReference type="ARBA" id="ARBA00000012"/>
    </source>
</evidence>
<dbReference type="NCBIfam" id="TIGR01496">
    <property type="entry name" value="DHPS"/>
    <property type="match status" value="1"/>
</dbReference>
<gene>
    <name evidence="10" type="ORF">S01H4_21597</name>
</gene>
<evidence type="ECO:0000256" key="2">
    <source>
        <dbReference type="ARBA" id="ARBA00001946"/>
    </source>
</evidence>
<dbReference type="InterPro" id="IPR000489">
    <property type="entry name" value="Pterin-binding_dom"/>
</dbReference>
<dbReference type="PROSITE" id="PS00793">
    <property type="entry name" value="DHPS_2"/>
    <property type="match status" value="1"/>
</dbReference>
<evidence type="ECO:0000259" key="9">
    <source>
        <dbReference type="PROSITE" id="PS50972"/>
    </source>
</evidence>
<comment type="pathway">
    <text evidence="3">Cofactor biosynthesis; tetrahydrofolate biosynthesis; 7,8-dihydrofolate from 2-amino-4-hydroxy-6-hydroxymethyl-7,8-dihydropteridine diphosphate and 4-aminobenzoate: step 1/2.</text>
</comment>
<dbReference type="InterPro" id="IPR006390">
    <property type="entry name" value="DHP_synth_dom"/>
</dbReference>
<evidence type="ECO:0000256" key="5">
    <source>
        <dbReference type="ARBA" id="ARBA00022679"/>
    </source>
</evidence>
<evidence type="ECO:0000313" key="10">
    <source>
        <dbReference type="EMBL" id="GAG81089.1"/>
    </source>
</evidence>
<evidence type="ECO:0000256" key="4">
    <source>
        <dbReference type="ARBA" id="ARBA00012458"/>
    </source>
</evidence>
<organism evidence="10">
    <name type="scientific">marine sediment metagenome</name>
    <dbReference type="NCBI Taxonomy" id="412755"/>
    <lineage>
        <taxon>unclassified sequences</taxon>
        <taxon>metagenomes</taxon>
        <taxon>ecological metagenomes</taxon>
    </lineage>
</organism>
<dbReference type="EMBL" id="BART01009796">
    <property type="protein sequence ID" value="GAG81089.1"/>
    <property type="molecule type" value="Genomic_DNA"/>
</dbReference>
<comment type="caution">
    <text evidence="10">The sequence shown here is derived from an EMBL/GenBank/DDBJ whole genome shotgun (WGS) entry which is preliminary data.</text>
</comment>
<evidence type="ECO:0000256" key="7">
    <source>
        <dbReference type="ARBA" id="ARBA00022842"/>
    </source>
</evidence>
<dbReference type="GO" id="GO:0046872">
    <property type="term" value="F:metal ion binding"/>
    <property type="evidence" value="ECO:0007669"/>
    <property type="project" value="UniProtKB-KW"/>
</dbReference>
<keyword evidence="8" id="KW-0289">Folate biosynthesis</keyword>
<dbReference type="SUPFAM" id="SSF51717">
    <property type="entry name" value="Dihydropteroate synthetase-like"/>
    <property type="match status" value="1"/>
</dbReference>
<sequence length="273" mass="30799">GDNFPTVIMGVLNLSPESFYKGSVYNDLTLLEKATLQMVDRGAKILDLGARSTAPWSKKITIKEELDRLMPSMELVCKIIPNEIVISIDTQYREVAQQTYDIAIKHKKRIIINDVSCLKTDPTIIDFIVEHDLPIVLMASKAVPGDLCTIEEIIDEFKSTIKILKKKGYDTKKVILDPGIGHWIERKTHKDDLKIIGNLNKLRVLEKPILVAISRKSFIGTTLNIPDPENRLNGTLAATAVAVYNGAHIIRTHDINNQLMEFTRMAEEIRKNQ</sequence>
<keyword evidence="5" id="KW-0808">Transferase</keyword>
<dbReference type="GO" id="GO:0046654">
    <property type="term" value="P:tetrahydrofolate biosynthetic process"/>
    <property type="evidence" value="ECO:0007669"/>
    <property type="project" value="TreeGrafter"/>
</dbReference>
<dbReference type="PANTHER" id="PTHR20941:SF1">
    <property type="entry name" value="FOLIC ACID SYNTHESIS PROTEIN FOL1"/>
    <property type="match status" value="1"/>
</dbReference>
<comment type="catalytic activity">
    <reaction evidence="1">
        <text>(7,8-dihydropterin-6-yl)methyl diphosphate + 4-aminobenzoate = 7,8-dihydropteroate + diphosphate</text>
        <dbReference type="Rhea" id="RHEA:19949"/>
        <dbReference type="ChEBI" id="CHEBI:17836"/>
        <dbReference type="ChEBI" id="CHEBI:17839"/>
        <dbReference type="ChEBI" id="CHEBI:33019"/>
        <dbReference type="ChEBI" id="CHEBI:72950"/>
        <dbReference type="EC" id="2.5.1.15"/>
    </reaction>
</comment>
<dbReference type="Pfam" id="PF00809">
    <property type="entry name" value="Pterin_bind"/>
    <property type="match status" value="1"/>
</dbReference>
<keyword evidence="6" id="KW-0479">Metal-binding</keyword>
<protein>
    <recommendedName>
        <fullName evidence="4">dihydropteroate synthase</fullName>
        <ecNumber evidence="4">2.5.1.15</ecNumber>
    </recommendedName>
</protein>
<feature type="non-terminal residue" evidence="10">
    <location>
        <position position="1"/>
    </location>
</feature>
<evidence type="ECO:0000256" key="6">
    <source>
        <dbReference type="ARBA" id="ARBA00022723"/>
    </source>
</evidence>
<dbReference type="InterPro" id="IPR045031">
    <property type="entry name" value="DHP_synth-like"/>
</dbReference>
<dbReference type="AlphaFoldDB" id="X1AGM1"/>
<evidence type="ECO:0000256" key="3">
    <source>
        <dbReference type="ARBA" id="ARBA00004763"/>
    </source>
</evidence>
<dbReference type="PROSITE" id="PS50972">
    <property type="entry name" value="PTERIN_BINDING"/>
    <property type="match status" value="1"/>
</dbReference>
<name>X1AGM1_9ZZZZ</name>
<reference evidence="10" key="1">
    <citation type="journal article" date="2014" name="Front. Microbiol.">
        <title>High frequency of phylogenetically diverse reductive dehalogenase-homologous genes in deep subseafloor sedimentary metagenomes.</title>
        <authorList>
            <person name="Kawai M."/>
            <person name="Futagami T."/>
            <person name="Toyoda A."/>
            <person name="Takaki Y."/>
            <person name="Nishi S."/>
            <person name="Hori S."/>
            <person name="Arai W."/>
            <person name="Tsubouchi T."/>
            <person name="Morono Y."/>
            <person name="Uchiyama I."/>
            <person name="Ito T."/>
            <person name="Fujiyama A."/>
            <person name="Inagaki F."/>
            <person name="Takami H."/>
        </authorList>
    </citation>
    <scope>NUCLEOTIDE SEQUENCE</scope>
    <source>
        <strain evidence="10">Expedition CK06-06</strain>
    </source>
</reference>
<dbReference type="PANTHER" id="PTHR20941">
    <property type="entry name" value="FOLATE SYNTHESIS PROTEINS"/>
    <property type="match status" value="1"/>
</dbReference>
<feature type="domain" description="Pterin-binding" evidence="9">
    <location>
        <begin position="6"/>
        <end position="264"/>
    </location>
</feature>
<dbReference type="EC" id="2.5.1.15" evidence="4"/>
<accession>X1AGM1</accession>
<evidence type="ECO:0000256" key="8">
    <source>
        <dbReference type="ARBA" id="ARBA00022909"/>
    </source>
</evidence>
<comment type="cofactor">
    <cofactor evidence="2">
        <name>Mg(2+)</name>
        <dbReference type="ChEBI" id="CHEBI:18420"/>
    </cofactor>
</comment>
<keyword evidence="7" id="KW-0460">Magnesium</keyword>
<proteinExistence type="predicted"/>
<dbReference type="InterPro" id="IPR011005">
    <property type="entry name" value="Dihydropteroate_synth-like_sf"/>
</dbReference>